<gene>
    <name evidence="2" type="ORF">Cabys_1538</name>
    <name evidence="3" type="ORF">Calab_2699</name>
</gene>
<organism evidence="3 4">
    <name type="scientific">Caldithrix abyssi DSM 13497</name>
    <dbReference type="NCBI Taxonomy" id="880073"/>
    <lineage>
        <taxon>Bacteria</taxon>
        <taxon>Pseudomonadati</taxon>
        <taxon>Calditrichota</taxon>
        <taxon>Calditrichia</taxon>
        <taxon>Calditrichales</taxon>
        <taxon>Calditrichaceae</taxon>
        <taxon>Caldithrix</taxon>
    </lineage>
</organism>
<dbReference type="InParanoid" id="H1XQ57"/>
<evidence type="ECO:0000313" key="3">
    <source>
        <dbReference type="EMBL" id="EHO42308.1"/>
    </source>
</evidence>
<name>H1XQ57_CALAY</name>
<dbReference type="EMBL" id="CM001402">
    <property type="protein sequence ID" value="EHO42308.1"/>
    <property type="molecule type" value="Genomic_DNA"/>
</dbReference>
<feature type="signal peptide" evidence="1">
    <location>
        <begin position="1"/>
        <end position="22"/>
    </location>
</feature>
<dbReference type="HOGENOM" id="CLU_2141243_0_0_0"/>
<dbReference type="STRING" id="880073.Cabys_1538"/>
<accession>H1XQ57</accession>
<dbReference type="PROSITE" id="PS51257">
    <property type="entry name" value="PROKAR_LIPOPROTEIN"/>
    <property type="match status" value="1"/>
</dbReference>
<dbReference type="RefSeq" id="WP_006929600.1">
    <property type="nucleotide sequence ID" value="NZ_CM001402.1"/>
</dbReference>
<evidence type="ECO:0008006" key="6">
    <source>
        <dbReference type="Google" id="ProtNLM"/>
    </source>
</evidence>
<evidence type="ECO:0000256" key="1">
    <source>
        <dbReference type="SAM" id="SignalP"/>
    </source>
</evidence>
<keyword evidence="4" id="KW-1185">Reference proteome</keyword>
<evidence type="ECO:0000313" key="4">
    <source>
        <dbReference type="Proteomes" id="UP000004671"/>
    </source>
</evidence>
<keyword evidence="1" id="KW-0732">Signal</keyword>
<evidence type="ECO:0000313" key="5">
    <source>
        <dbReference type="Proteomes" id="UP000183868"/>
    </source>
</evidence>
<dbReference type="Proteomes" id="UP000004671">
    <property type="component" value="Chromosome"/>
</dbReference>
<evidence type="ECO:0000313" key="2">
    <source>
        <dbReference type="EMBL" id="APF18287.1"/>
    </source>
</evidence>
<dbReference type="Proteomes" id="UP000183868">
    <property type="component" value="Chromosome"/>
</dbReference>
<reference evidence="3 4" key="1">
    <citation type="submission" date="2011-09" db="EMBL/GenBank/DDBJ databases">
        <title>The permanent draft genome of Caldithrix abyssi DSM 13497.</title>
        <authorList>
            <consortium name="US DOE Joint Genome Institute (JGI-PGF)"/>
            <person name="Lucas S."/>
            <person name="Han J."/>
            <person name="Lapidus A."/>
            <person name="Bruce D."/>
            <person name="Goodwin L."/>
            <person name="Pitluck S."/>
            <person name="Peters L."/>
            <person name="Kyrpides N."/>
            <person name="Mavromatis K."/>
            <person name="Ivanova N."/>
            <person name="Mikhailova N."/>
            <person name="Chertkov O."/>
            <person name="Detter J.C."/>
            <person name="Tapia R."/>
            <person name="Han C."/>
            <person name="Land M."/>
            <person name="Hauser L."/>
            <person name="Markowitz V."/>
            <person name="Cheng J.-F."/>
            <person name="Hugenholtz P."/>
            <person name="Woyke T."/>
            <person name="Wu D."/>
            <person name="Spring S."/>
            <person name="Brambilla E."/>
            <person name="Klenk H.-P."/>
            <person name="Eisen J.A."/>
        </authorList>
    </citation>
    <scope>NUCLEOTIDE SEQUENCE [LARGE SCALE GENOMIC DNA]</scope>
    <source>
        <strain evidence="3 4">DSM 13497</strain>
    </source>
</reference>
<dbReference type="AlphaFoldDB" id="H1XQ57"/>
<dbReference type="PaxDb" id="880073-Calab_2699"/>
<sequence precursor="true">MKKILLFLLAAFLLTVSCTPKANNEIDKDQFAQITAKILIIQYASIPQQQKAIFVRHLLNKYELTSHDFLAVKERHVADPYYWEEVYGKINKILENVDIKKMDEFLELMSSH</sequence>
<proteinExistence type="predicted"/>
<feature type="chain" id="PRO_5010834574" description="DUF4296 domain-containing protein" evidence="1">
    <location>
        <begin position="23"/>
        <end position="112"/>
    </location>
</feature>
<reference evidence="2 5" key="2">
    <citation type="submission" date="2016-11" db="EMBL/GenBank/DDBJ databases">
        <title>Genomic analysis of Caldithrix abyssi and proposal of a novel bacterial phylum Caldithrichaeota.</title>
        <authorList>
            <person name="Kublanov I."/>
            <person name="Sigalova O."/>
            <person name="Gavrilov S."/>
            <person name="Lebedinsky A."/>
            <person name="Ivanova N."/>
            <person name="Daum C."/>
            <person name="Reddy T."/>
            <person name="Klenk H.P."/>
            <person name="Goker M."/>
            <person name="Reva O."/>
            <person name="Miroshnichenko M."/>
            <person name="Kyprides N."/>
            <person name="Woyke T."/>
            <person name="Gelfand M."/>
        </authorList>
    </citation>
    <scope>NUCLEOTIDE SEQUENCE [LARGE SCALE GENOMIC DNA]</scope>
    <source>
        <strain evidence="2 5">LF13</strain>
    </source>
</reference>
<dbReference type="EMBL" id="CP018099">
    <property type="protein sequence ID" value="APF18287.1"/>
    <property type="molecule type" value="Genomic_DNA"/>
</dbReference>
<protein>
    <recommendedName>
        <fullName evidence="6">DUF4296 domain-containing protein</fullName>
    </recommendedName>
</protein>
<dbReference type="KEGG" id="caby:Cabys_1538"/>